<evidence type="ECO:0000256" key="1">
    <source>
        <dbReference type="ARBA" id="ARBA00022737"/>
    </source>
</evidence>
<proteinExistence type="predicted"/>
<feature type="repeat" description="TPR" evidence="3">
    <location>
        <begin position="305"/>
        <end position="338"/>
    </location>
</feature>
<name>A0A9D9H6Q4_9BACT</name>
<dbReference type="Proteomes" id="UP000823636">
    <property type="component" value="Unassembled WGS sequence"/>
</dbReference>
<evidence type="ECO:0000256" key="2">
    <source>
        <dbReference type="ARBA" id="ARBA00022803"/>
    </source>
</evidence>
<evidence type="ECO:0000256" key="5">
    <source>
        <dbReference type="SAM" id="SignalP"/>
    </source>
</evidence>
<dbReference type="Pfam" id="PF13174">
    <property type="entry name" value="TPR_6"/>
    <property type="match status" value="1"/>
</dbReference>
<sequence>MSYTKIKAIITSVVVAISLFSLSATSKAQLNTDRIMNIGRNALYFEDYILAIQYFNQVIKVKPYMAEPYFFRAVAKIRLEDYKGAEADCDISIGYNPFIIDAYRVRGAARQSRGDYKGAIEDYTKGLEYMPEDKYFLLQKAIAEAEDEQYAEADSTYSLLLKYNPSFYEAYISRSQFHIERKDTLSAIKDIDKALEIDKYSSYGYAMRALLRFQFMHETDSAIMDMDEAIKLDPKMSGYYINRAVMRYYAENLRGAMDDYTHVTEVDPMNVQAWYNRGLLRIHVGEYNDAANDFTNVIKLEPNNIFAYYNRAIIRERIGEYRGAIADFTKVIEAYPDYAGAYYARSEAKRKSGDIAGGKADYTKALALADAEKNKPVSTDTGNDSDNNEKVRKESDKNINKFDRLLVADNFTDINGEYDSEIRGRVQDRNMKVELEPAFTLTYYEAESKISTGHKYNRALDELNRSGLLPRRLYLTNREAPLDSVMIARHFNSINDNSKLIEINPNNLIPYLARAIDFILIQDYTGAIEDLSRITASGGDFFFAYFLRAVVRYRYIEYLISSNGGNSDKYITVSAGSSMSGVKSIDINDRTINLEYEMVLRDYDKVIAMAPDFPYSYFNRGNIRCEQKDFTAALADYSKAIELYPDFAEAYLNRGLVYVYMGENEKSVADLSKAGELGIVSAYNILKRIGE</sequence>
<keyword evidence="5" id="KW-0732">Signal</keyword>
<feature type="chain" id="PRO_5039088152" evidence="5">
    <location>
        <begin position="24"/>
        <end position="691"/>
    </location>
</feature>
<keyword evidence="1" id="KW-0677">Repeat</keyword>
<evidence type="ECO:0000256" key="3">
    <source>
        <dbReference type="PROSITE-ProRule" id="PRU00339"/>
    </source>
</evidence>
<dbReference type="InterPro" id="IPR019734">
    <property type="entry name" value="TPR_rpt"/>
</dbReference>
<comment type="caution">
    <text evidence="6">The sequence shown here is derived from an EMBL/GenBank/DDBJ whole genome shotgun (WGS) entry which is preliminary data.</text>
</comment>
<keyword evidence="2 3" id="KW-0802">TPR repeat</keyword>
<dbReference type="PROSITE" id="PS50293">
    <property type="entry name" value="TPR_REGION"/>
    <property type="match status" value="1"/>
</dbReference>
<feature type="repeat" description="TPR" evidence="3">
    <location>
        <begin position="100"/>
        <end position="133"/>
    </location>
</feature>
<feature type="repeat" description="TPR" evidence="3">
    <location>
        <begin position="614"/>
        <end position="647"/>
    </location>
</feature>
<dbReference type="InterPro" id="IPR011990">
    <property type="entry name" value="TPR-like_helical_dom_sf"/>
</dbReference>
<reference evidence="6" key="2">
    <citation type="journal article" date="2021" name="PeerJ">
        <title>Extensive microbial diversity within the chicken gut microbiome revealed by metagenomics and culture.</title>
        <authorList>
            <person name="Gilroy R."/>
            <person name="Ravi A."/>
            <person name="Getino M."/>
            <person name="Pursley I."/>
            <person name="Horton D.L."/>
            <person name="Alikhan N.F."/>
            <person name="Baker D."/>
            <person name="Gharbi K."/>
            <person name="Hall N."/>
            <person name="Watson M."/>
            <person name="Adriaenssens E.M."/>
            <person name="Foster-Nyarko E."/>
            <person name="Jarju S."/>
            <person name="Secka A."/>
            <person name="Antonio M."/>
            <person name="Oren A."/>
            <person name="Chaudhuri R.R."/>
            <person name="La Ragione R."/>
            <person name="Hildebrand F."/>
            <person name="Pallen M.J."/>
        </authorList>
    </citation>
    <scope>NUCLEOTIDE SEQUENCE</scope>
    <source>
        <strain evidence="6">G3-4614</strain>
    </source>
</reference>
<evidence type="ECO:0000313" key="7">
    <source>
        <dbReference type="Proteomes" id="UP000823636"/>
    </source>
</evidence>
<dbReference type="GO" id="GO:0009279">
    <property type="term" value="C:cell outer membrane"/>
    <property type="evidence" value="ECO:0007669"/>
    <property type="project" value="TreeGrafter"/>
</dbReference>
<dbReference type="Pfam" id="PF13414">
    <property type="entry name" value="TPR_11"/>
    <property type="match status" value="1"/>
</dbReference>
<feature type="repeat" description="TPR" evidence="3">
    <location>
        <begin position="32"/>
        <end position="65"/>
    </location>
</feature>
<feature type="compositionally biased region" description="Polar residues" evidence="4">
    <location>
        <begin position="376"/>
        <end position="385"/>
    </location>
</feature>
<dbReference type="Pfam" id="PF07719">
    <property type="entry name" value="TPR_2"/>
    <property type="match status" value="1"/>
</dbReference>
<dbReference type="PANTHER" id="PTHR44858:SF1">
    <property type="entry name" value="UDP-N-ACETYLGLUCOSAMINE--PEPTIDE N-ACETYLGLUCOSAMINYLTRANSFERASE SPINDLY-RELATED"/>
    <property type="match status" value="1"/>
</dbReference>
<organism evidence="6 7">
    <name type="scientific">Candidatus Caccoplasma merdipullorum</name>
    <dbReference type="NCBI Taxonomy" id="2840718"/>
    <lineage>
        <taxon>Bacteria</taxon>
        <taxon>Pseudomonadati</taxon>
        <taxon>Bacteroidota</taxon>
        <taxon>Bacteroidia</taxon>
        <taxon>Bacteroidales</taxon>
        <taxon>Bacteroidaceae</taxon>
        <taxon>Bacteroidaceae incertae sedis</taxon>
        <taxon>Candidatus Caccoplasma</taxon>
    </lineage>
</organism>
<dbReference type="EMBL" id="JADIMW010000032">
    <property type="protein sequence ID" value="MBO8437899.1"/>
    <property type="molecule type" value="Genomic_DNA"/>
</dbReference>
<dbReference type="InterPro" id="IPR050498">
    <property type="entry name" value="Ycf3"/>
</dbReference>
<dbReference type="GO" id="GO:0046813">
    <property type="term" value="P:receptor-mediated virion attachment to host cell"/>
    <property type="evidence" value="ECO:0007669"/>
    <property type="project" value="TreeGrafter"/>
</dbReference>
<dbReference type="PROSITE" id="PS50005">
    <property type="entry name" value="TPR"/>
    <property type="match status" value="5"/>
</dbReference>
<dbReference type="AlphaFoldDB" id="A0A9D9H6Q4"/>
<feature type="repeat" description="TPR" evidence="3">
    <location>
        <begin position="271"/>
        <end position="304"/>
    </location>
</feature>
<gene>
    <name evidence="6" type="ORF">IAC54_03245</name>
</gene>
<dbReference type="Gene3D" id="1.25.40.10">
    <property type="entry name" value="Tetratricopeptide repeat domain"/>
    <property type="match status" value="6"/>
</dbReference>
<feature type="region of interest" description="Disordered" evidence="4">
    <location>
        <begin position="373"/>
        <end position="394"/>
    </location>
</feature>
<accession>A0A9D9H6Q4</accession>
<dbReference type="SMART" id="SM00028">
    <property type="entry name" value="TPR"/>
    <property type="match status" value="11"/>
</dbReference>
<evidence type="ECO:0000256" key="4">
    <source>
        <dbReference type="SAM" id="MobiDB-lite"/>
    </source>
</evidence>
<dbReference type="SUPFAM" id="SSF48452">
    <property type="entry name" value="TPR-like"/>
    <property type="match status" value="3"/>
</dbReference>
<reference evidence="6" key="1">
    <citation type="submission" date="2020-10" db="EMBL/GenBank/DDBJ databases">
        <authorList>
            <person name="Gilroy R."/>
        </authorList>
    </citation>
    <scope>NUCLEOTIDE SEQUENCE</scope>
    <source>
        <strain evidence="6">G3-4614</strain>
    </source>
</reference>
<dbReference type="PANTHER" id="PTHR44858">
    <property type="entry name" value="TETRATRICOPEPTIDE REPEAT PROTEIN 6"/>
    <property type="match status" value="1"/>
</dbReference>
<dbReference type="InterPro" id="IPR013105">
    <property type="entry name" value="TPR_2"/>
</dbReference>
<evidence type="ECO:0000313" key="6">
    <source>
        <dbReference type="EMBL" id="MBO8437899.1"/>
    </source>
</evidence>
<feature type="signal peptide" evidence="5">
    <location>
        <begin position="1"/>
        <end position="23"/>
    </location>
</feature>
<protein>
    <submittedName>
        <fullName evidence="6">Tetratricopeptide repeat protein</fullName>
    </submittedName>
</protein>